<feature type="region of interest" description="Disordered" evidence="7">
    <location>
        <begin position="100"/>
        <end position="121"/>
    </location>
</feature>
<gene>
    <name evidence="9" type="ORF">H8S57_03940</name>
</gene>
<proteinExistence type="predicted"/>
<evidence type="ECO:0000313" key="10">
    <source>
        <dbReference type="Proteomes" id="UP000661435"/>
    </source>
</evidence>
<dbReference type="GO" id="GO:0003908">
    <property type="term" value="F:methylated-DNA-[protein]-cysteine S-methyltransferase activity"/>
    <property type="evidence" value="ECO:0007669"/>
    <property type="project" value="UniProtKB-EC"/>
</dbReference>
<dbReference type="PROSITE" id="PS00374">
    <property type="entry name" value="MGMT"/>
    <property type="match status" value="1"/>
</dbReference>
<keyword evidence="3" id="KW-0808">Transferase</keyword>
<evidence type="ECO:0000256" key="1">
    <source>
        <dbReference type="ARBA" id="ARBA00001286"/>
    </source>
</evidence>
<dbReference type="PANTHER" id="PTHR42942">
    <property type="entry name" value="6-O-METHYLGUANINE DNA METHYLTRANSFERASE"/>
    <property type="match status" value="1"/>
</dbReference>
<keyword evidence="2" id="KW-0489">Methyltransferase</keyword>
<dbReference type="Proteomes" id="UP000661435">
    <property type="component" value="Unassembled WGS sequence"/>
</dbReference>
<comment type="catalytic activity">
    <reaction evidence="6">
        <text>a 6-O-methyl-2'-deoxyguanosine in DNA + L-cysteinyl-[protein] = S-methyl-L-cysteinyl-[protein] + a 2'-deoxyguanosine in DNA</text>
        <dbReference type="Rhea" id="RHEA:24000"/>
        <dbReference type="Rhea" id="RHEA-COMP:10131"/>
        <dbReference type="Rhea" id="RHEA-COMP:10132"/>
        <dbReference type="Rhea" id="RHEA-COMP:11367"/>
        <dbReference type="Rhea" id="RHEA-COMP:11368"/>
        <dbReference type="ChEBI" id="CHEBI:29950"/>
        <dbReference type="ChEBI" id="CHEBI:82612"/>
        <dbReference type="ChEBI" id="CHEBI:85445"/>
        <dbReference type="ChEBI" id="CHEBI:85448"/>
        <dbReference type="EC" id="2.1.1.63"/>
    </reaction>
</comment>
<evidence type="ECO:0000259" key="8">
    <source>
        <dbReference type="Pfam" id="PF01035"/>
    </source>
</evidence>
<evidence type="ECO:0000256" key="3">
    <source>
        <dbReference type="ARBA" id="ARBA00022679"/>
    </source>
</evidence>
<keyword evidence="10" id="KW-1185">Reference proteome</keyword>
<evidence type="ECO:0000256" key="7">
    <source>
        <dbReference type="SAM" id="MobiDB-lite"/>
    </source>
</evidence>
<evidence type="ECO:0000313" key="9">
    <source>
        <dbReference type="EMBL" id="MBC5732881.1"/>
    </source>
</evidence>
<dbReference type="InterPro" id="IPR036217">
    <property type="entry name" value="MethylDNA_cys_MeTrfase_DNAb"/>
</dbReference>
<dbReference type="RefSeq" id="WP_186906779.1">
    <property type="nucleotide sequence ID" value="NZ_JACOPP010000003.1"/>
</dbReference>
<dbReference type="InterPro" id="IPR036388">
    <property type="entry name" value="WH-like_DNA-bd_sf"/>
</dbReference>
<dbReference type="InterPro" id="IPR001497">
    <property type="entry name" value="MethylDNA_cys_MeTrfase_AS"/>
</dbReference>
<evidence type="ECO:0000256" key="5">
    <source>
        <dbReference type="ARBA" id="ARBA00023204"/>
    </source>
</evidence>
<dbReference type="CDD" id="cd06445">
    <property type="entry name" value="ATase"/>
    <property type="match status" value="1"/>
</dbReference>
<keyword evidence="4" id="KW-0227">DNA damage</keyword>
<dbReference type="InterPro" id="IPR014048">
    <property type="entry name" value="MethylDNA_cys_MeTrfase_DNA-bd"/>
</dbReference>
<comment type="caution">
    <text evidence="9">The sequence shown here is derived from an EMBL/GenBank/DDBJ whole genome shotgun (WGS) entry which is preliminary data.</text>
</comment>
<accession>A0A8J6J538</accession>
<protein>
    <submittedName>
        <fullName evidence="9">MGMT family protein</fullName>
    </submittedName>
</protein>
<evidence type="ECO:0000256" key="4">
    <source>
        <dbReference type="ARBA" id="ARBA00022763"/>
    </source>
</evidence>
<dbReference type="SUPFAM" id="SSF46767">
    <property type="entry name" value="Methylated DNA-protein cysteine methyltransferase, C-terminal domain"/>
    <property type="match status" value="1"/>
</dbReference>
<comment type="catalytic activity">
    <reaction evidence="1">
        <text>a 4-O-methyl-thymidine in DNA + L-cysteinyl-[protein] = a thymidine in DNA + S-methyl-L-cysteinyl-[protein]</text>
        <dbReference type="Rhea" id="RHEA:53428"/>
        <dbReference type="Rhea" id="RHEA-COMP:10131"/>
        <dbReference type="Rhea" id="RHEA-COMP:10132"/>
        <dbReference type="Rhea" id="RHEA-COMP:13555"/>
        <dbReference type="Rhea" id="RHEA-COMP:13556"/>
        <dbReference type="ChEBI" id="CHEBI:29950"/>
        <dbReference type="ChEBI" id="CHEBI:82612"/>
        <dbReference type="ChEBI" id="CHEBI:137386"/>
        <dbReference type="ChEBI" id="CHEBI:137387"/>
        <dbReference type="EC" id="2.1.1.63"/>
    </reaction>
</comment>
<reference evidence="9" key="1">
    <citation type="submission" date="2020-08" db="EMBL/GenBank/DDBJ databases">
        <title>Genome public.</title>
        <authorList>
            <person name="Liu C."/>
            <person name="Sun Q."/>
        </authorList>
    </citation>
    <scope>NUCLEOTIDE SEQUENCE</scope>
    <source>
        <strain evidence="9">NSJ-51</strain>
    </source>
</reference>
<sequence>MNFYERVYCLVRQIPQGKCASYGQIALLLGSPRAARAVGYALRACREPGVPCHRVLRADGSASCAFGPGVQRSLLEAEGVAFTAEGRVDWTRSMWDGQAEARDAAHEGGLPPPAYIKGRRR</sequence>
<dbReference type="PANTHER" id="PTHR42942:SF1">
    <property type="entry name" value="ALKYLTRANSFERASE-LIKE PROTEIN 1"/>
    <property type="match status" value="1"/>
</dbReference>
<dbReference type="GO" id="GO:0032259">
    <property type="term" value="P:methylation"/>
    <property type="evidence" value="ECO:0007669"/>
    <property type="project" value="UniProtKB-KW"/>
</dbReference>
<dbReference type="AlphaFoldDB" id="A0A8J6J538"/>
<feature type="domain" description="Methylated-DNA-[protein]-cysteine S-methyltransferase DNA binding" evidence="8">
    <location>
        <begin position="2"/>
        <end position="80"/>
    </location>
</feature>
<dbReference type="EMBL" id="JACOPP010000003">
    <property type="protein sequence ID" value="MBC5732881.1"/>
    <property type="molecule type" value="Genomic_DNA"/>
</dbReference>
<evidence type="ECO:0000256" key="6">
    <source>
        <dbReference type="ARBA" id="ARBA00049348"/>
    </source>
</evidence>
<organism evidence="9 10">
    <name type="scientific">Lawsonibacter hominis</name>
    <dbReference type="NCBI Taxonomy" id="2763053"/>
    <lineage>
        <taxon>Bacteria</taxon>
        <taxon>Bacillati</taxon>
        <taxon>Bacillota</taxon>
        <taxon>Clostridia</taxon>
        <taxon>Eubacteriales</taxon>
        <taxon>Oscillospiraceae</taxon>
        <taxon>Lawsonibacter</taxon>
    </lineage>
</organism>
<dbReference type="InterPro" id="IPR052520">
    <property type="entry name" value="ATL_DNA_repair"/>
</dbReference>
<keyword evidence="5" id="KW-0234">DNA repair</keyword>
<dbReference type="Gene3D" id="1.10.10.10">
    <property type="entry name" value="Winged helix-like DNA-binding domain superfamily/Winged helix DNA-binding domain"/>
    <property type="match status" value="1"/>
</dbReference>
<dbReference type="NCBIfam" id="TIGR00589">
    <property type="entry name" value="ogt"/>
    <property type="match status" value="1"/>
</dbReference>
<dbReference type="Pfam" id="PF01035">
    <property type="entry name" value="DNA_binding_1"/>
    <property type="match status" value="1"/>
</dbReference>
<evidence type="ECO:0000256" key="2">
    <source>
        <dbReference type="ARBA" id="ARBA00022603"/>
    </source>
</evidence>
<dbReference type="GO" id="GO:0006281">
    <property type="term" value="P:DNA repair"/>
    <property type="evidence" value="ECO:0007669"/>
    <property type="project" value="UniProtKB-KW"/>
</dbReference>
<name>A0A8J6J538_9FIRM</name>